<evidence type="ECO:0000313" key="1">
    <source>
        <dbReference type="EMBL" id="KKL41002.1"/>
    </source>
</evidence>
<evidence type="ECO:0000313" key="2">
    <source>
        <dbReference type="Proteomes" id="UP000034400"/>
    </source>
</evidence>
<sequence length="82" mass="9441">MQATSEIRSFKVDESGIGTKTMRFASFCQFSEMVLLDSRRRSSQHPTQPQIMLSWIHPELRHVGIFTQIPFRIKFAASAQIV</sequence>
<accession>A0ABD4AUQ2</accession>
<comment type="caution">
    <text evidence="1">The sequence shown here is derived from an EMBL/GenBank/DDBJ whole genome shotgun (WGS) entry which is preliminary data.</text>
</comment>
<name>A0ABD4AUQ2_9BURK</name>
<dbReference type="Proteomes" id="UP000034400">
    <property type="component" value="Unassembled WGS sequence"/>
</dbReference>
<evidence type="ECO:0008006" key="3">
    <source>
        <dbReference type="Google" id="ProtNLM"/>
    </source>
</evidence>
<protein>
    <recommendedName>
        <fullName evidence="3">EAL domain-containing protein</fullName>
    </recommendedName>
</protein>
<dbReference type="AlphaFoldDB" id="A0ABD4AUQ2"/>
<dbReference type="EMBL" id="LASD01000007">
    <property type="protein sequence ID" value="KKL41002.1"/>
    <property type="molecule type" value="Genomic_DNA"/>
</dbReference>
<gene>
    <name evidence="1" type="ORF">WR31_17855</name>
</gene>
<reference evidence="1 2" key="1">
    <citation type="submission" date="2015-03" db="EMBL/GenBank/DDBJ databases">
        <title>Draft genome sequences of the Burkholderia contaminans strains LMG 23361 and FFH2055 and Burkholderia cenocepacia K56-2.</title>
        <authorList>
            <person name="Bloodworth R.A."/>
            <person name="Selin C."/>
            <person name="Lopez De Volder M.A."/>
            <person name="Degrossi J."/>
            <person name="Drevinek P."/>
            <person name="Galanternik L."/>
            <person name="Cardona S.T."/>
        </authorList>
    </citation>
    <scope>NUCLEOTIDE SEQUENCE [LARGE SCALE GENOMIC DNA]</scope>
    <source>
        <strain evidence="1 2">LMG 23361</strain>
    </source>
</reference>
<proteinExistence type="predicted"/>
<organism evidence="1 2">
    <name type="scientific">Burkholderia contaminans LMG 23361</name>
    <dbReference type="NCBI Taxonomy" id="1334628"/>
    <lineage>
        <taxon>Bacteria</taxon>
        <taxon>Pseudomonadati</taxon>
        <taxon>Pseudomonadota</taxon>
        <taxon>Betaproteobacteria</taxon>
        <taxon>Burkholderiales</taxon>
        <taxon>Burkholderiaceae</taxon>
        <taxon>Burkholderia</taxon>
        <taxon>Burkholderia cepacia complex</taxon>
    </lineage>
</organism>